<dbReference type="AlphaFoldDB" id="A0A9W8QV25"/>
<comment type="caution">
    <text evidence="1">The sequence shown here is derived from an EMBL/GenBank/DDBJ whole genome shotgun (WGS) entry which is preliminary data.</text>
</comment>
<dbReference type="PANTHER" id="PTHR47785:SF5">
    <property type="entry name" value="ZN(II)2CYS6 TRANSCRIPTION FACTOR (EUROFUNG)"/>
    <property type="match status" value="1"/>
</dbReference>
<accession>A0A9W8QV25</accession>
<dbReference type="CDD" id="cd12148">
    <property type="entry name" value="fungal_TF_MHR"/>
    <property type="match status" value="1"/>
</dbReference>
<evidence type="ECO:0000313" key="2">
    <source>
        <dbReference type="Proteomes" id="UP001152087"/>
    </source>
</evidence>
<dbReference type="InterPro" id="IPR053181">
    <property type="entry name" value="EcdB-like_regulator"/>
</dbReference>
<protein>
    <submittedName>
        <fullName evidence="1">Zcf27p</fullName>
    </submittedName>
</protein>
<dbReference type="Proteomes" id="UP001152087">
    <property type="component" value="Unassembled WGS sequence"/>
</dbReference>
<reference evidence="1" key="1">
    <citation type="submission" date="2022-09" db="EMBL/GenBank/DDBJ databases">
        <title>Fusarium specimens isolated from Avocado Roots.</title>
        <authorList>
            <person name="Stajich J."/>
            <person name="Roper C."/>
            <person name="Heimlech-Rivalta G."/>
        </authorList>
    </citation>
    <scope>NUCLEOTIDE SEQUENCE</scope>
    <source>
        <strain evidence="1">A02</strain>
    </source>
</reference>
<sequence length="527" mass="59151">MPTPPGTSWWSSSVESTLAWTSLRPYRLLQSPLTSVIDVDDEADSVGLYADPWCASVYIPPHLRNTHAASSRGALDDRAEMTALISRFLKYIHAKQPIVDPDVLYGQISVVEEEGLGWDERTCLLLIACALGGICMPYDHELLEEYSKPSIDPEQYLRSREYFDAARKRLGLVMGHASIIGAQCFFLTAGYYVTSFKPLASWRCLNNASLMCKDVLMKILGAPAMTQGALASVDKLDNSHRKLFWSCLKTEREVAVELGFEIASAQLVQYENLPLLLPELEPSWSPASDTLDGLASSPTQHEQSWLYYLTDISLRKLEIRIDSFFATQQTRHHEPTIEARESFYGDILATLADLDQQIMEHFTRLPDPITIETDESGHSPDDLREYLRLRMIIIRHTLSRPAIYLILHGELDGLPVLLRAQATEIANRALQINEYLVLHGLTTHRHPGTWLGIRYCARAALELFATAKSSIPDLKPSPSWEIGIRKLKTALKYWGAESADARMYLEWIARLESPPEPGDGVPTAALS</sequence>
<keyword evidence="2" id="KW-1185">Reference proteome</keyword>
<organism evidence="1 2">
    <name type="scientific">Fusarium falciforme</name>
    <dbReference type="NCBI Taxonomy" id="195108"/>
    <lineage>
        <taxon>Eukaryota</taxon>
        <taxon>Fungi</taxon>
        <taxon>Dikarya</taxon>
        <taxon>Ascomycota</taxon>
        <taxon>Pezizomycotina</taxon>
        <taxon>Sordariomycetes</taxon>
        <taxon>Hypocreomycetidae</taxon>
        <taxon>Hypocreales</taxon>
        <taxon>Nectriaceae</taxon>
        <taxon>Fusarium</taxon>
        <taxon>Fusarium solani species complex</taxon>
    </lineage>
</organism>
<evidence type="ECO:0000313" key="1">
    <source>
        <dbReference type="EMBL" id="KAJ4177277.1"/>
    </source>
</evidence>
<gene>
    <name evidence="1" type="primary">ZCF27_3</name>
    <name evidence="1" type="ORF">NW755_013937</name>
</gene>
<name>A0A9W8QV25_9HYPO</name>
<dbReference type="PANTHER" id="PTHR47785">
    <property type="entry name" value="ZN(II)2CYS6 TRANSCRIPTION FACTOR (EUROFUNG)-RELATED-RELATED"/>
    <property type="match status" value="1"/>
</dbReference>
<dbReference type="EMBL" id="JAOQAV010000115">
    <property type="protein sequence ID" value="KAJ4177277.1"/>
    <property type="molecule type" value="Genomic_DNA"/>
</dbReference>
<proteinExistence type="predicted"/>